<dbReference type="PDB" id="7KV6">
    <property type="method" value="X-ray"/>
    <property type="resolution" value="1.60 A"/>
    <property type="chains" value="AAA=1-290"/>
</dbReference>
<protein>
    <submittedName>
        <fullName evidence="3">PKD domain protein</fullName>
    </submittedName>
</protein>
<gene>
    <name evidence="3" type="ORF">HMPREF9446_00613</name>
</gene>
<dbReference type="InterPro" id="IPR013783">
    <property type="entry name" value="Ig-like_fold"/>
</dbReference>
<reference evidence="3 4" key="1">
    <citation type="submission" date="2011-02" db="EMBL/GenBank/DDBJ databases">
        <authorList>
            <person name="Weinstock G."/>
            <person name="Sodergren E."/>
            <person name="Clifton S."/>
            <person name="Fulton L."/>
            <person name="Fulton B."/>
            <person name="Courtney L."/>
            <person name="Fronick C."/>
            <person name="Harrison M."/>
            <person name="Strong C."/>
            <person name="Farmer C."/>
            <person name="Delahaunty K."/>
            <person name="Markovic C."/>
            <person name="Hall O."/>
            <person name="Minx P."/>
            <person name="Tomlinson C."/>
            <person name="Mitreva M."/>
            <person name="Hou S."/>
            <person name="Chen J."/>
            <person name="Wollam A."/>
            <person name="Pepin K.H."/>
            <person name="Johnson M."/>
            <person name="Bhonagiri V."/>
            <person name="Zhang X."/>
            <person name="Suruliraj S."/>
            <person name="Warren W."/>
            <person name="Chinwalla A."/>
            <person name="Mardis E.R."/>
            <person name="Wilson R.K."/>
        </authorList>
    </citation>
    <scope>NUCLEOTIDE SEQUENCE [LARGE SCALE GENOMIC DNA]</scope>
    <source>
        <strain evidence="3 4">YIT 12057</strain>
    </source>
</reference>
<dbReference type="HOGENOM" id="CLU_073572_0_0_10"/>
<reference evidence="5 6" key="2">
    <citation type="journal article" date="2021" name="J. Biol. Chem.">
        <title>Distinct protein architectures mediate species-specific beta-glucan binding and metabolism in the human gut microbiota.</title>
        <authorList>
            <person name="Tamura K."/>
            <person name="Dejean G."/>
            <person name="Van Petegem F."/>
            <person name="Brumer H."/>
        </authorList>
    </citation>
    <scope>X-RAY CRYSTALLOGRAPHY (1.60 ANGSTROMS)</scope>
</reference>
<dbReference type="InterPro" id="IPR000601">
    <property type="entry name" value="PKD_dom"/>
</dbReference>
<evidence type="ECO:0007829" key="5">
    <source>
        <dbReference type="PDB" id="7KV5"/>
    </source>
</evidence>
<keyword evidence="5 6" id="KW-0002">3D-structure</keyword>
<dbReference type="PROSITE" id="PS50093">
    <property type="entry name" value="PKD"/>
    <property type="match status" value="1"/>
</dbReference>
<evidence type="ECO:0000313" key="4">
    <source>
        <dbReference type="Proteomes" id="UP000003416"/>
    </source>
</evidence>
<accession>F3PPH3</accession>
<dbReference type="Gene3D" id="2.60.40.10">
    <property type="entry name" value="Immunoglobulins"/>
    <property type="match status" value="1"/>
</dbReference>
<evidence type="ECO:0000313" key="3">
    <source>
        <dbReference type="EMBL" id="EGF59243.1"/>
    </source>
</evidence>
<dbReference type="Pfam" id="PF00801">
    <property type="entry name" value="PKD"/>
    <property type="match status" value="1"/>
</dbReference>
<evidence type="ECO:0007829" key="6">
    <source>
        <dbReference type="PDB" id="7KV6"/>
    </source>
</evidence>
<feature type="chain" id="PRO_5003299883" evidence="1">
    <location>
        <begin position="18"/>
        <end position="290"/>
    </location>
</feature>
<evidence type="ECO:0000259" key="2">
    <source>
        <dbReference type="PROSITE" id="PS50093"/>
    </source>
</evidence>
<feature type="domain" description="PKD" evidence="2">
    <location>
        <begin position="36"/>
        <end position="112"/>
    </location>
</feature>
<comment type="caution">
    <text evidence="3">The sequence shown here is derived from an EMBL/GenBank/DDBJ whole genome shotgun (WGS) entry which is preliminary data.</text>
</comment>
<dbReference type="SMR" id="F3PPH3"/>
<dbReference type="eggNOG" id="COG3291">
    <property type="taxonomic scope" value="Bacteria"/>
</dbReference>
<keyword evidence="4" id="KW-1185">Reference proteome</keyword>
<dbReference type="EMBL" id="AFBN01000011">
    <property type="protein sequence ID" value="EGF59243.1"/>
    <property type="molecule type" value="Genomic_DNA"/>
</dbReference>
<name>F3PPH3_9BACE</name>
<keyword evidence="1" id="KW-0732">Signal</keyword>
<organism evidence="3 4">
    <name type="scientific">Bacteroides fluxus YIT 12057</name>
    <dbReference type="NCBI Taxonomy" id="763034"/>
    <lineage>
        <taxon>Bacteria</taxon>
        <taxon>Pseudomonadati</taxon>
        <taxon>Bacteroidota</taxon>
        <taxon>Bacteroidia</taxon>
        <taxon>Bacteroidales</taxon>
        <taxon>Bacteroidaceae</taxon>
        <taxon>Bacteroides</taxon>
    </lineage>
</organism>
<dbReference type="GeneID" id="86048395"/>
<proteinExistence type="evidence at protein level"/>
<dbReference type="PDB" id="7KV7">
    <property type="method" value="X-ray"/>
    <property type="resolution" value="1.76 A"/>
    <property type="chains" value="AAA/BBB=1-290"/>
</dbReference>
<sequence length="290" mass="31160">MKNIFKIGLFALVTAFAMTSCDPQDGDDHSLGVKPQESQLSFTATPGSNPNVVTLKNTSSLKGLVVTWDLGNGVTAKGEEVVASYPFANTYTIAMTAYNTGGSTTITQTITIANNDESQIEPKAIILAGGLTGSKTWVFDRAHDGHFGVGPGAGNPDYNGTPSWWSCPAEGKAECALYENEFSFHLDGGYNMTWVNKGKIYTNGAGKDKLPGVATVPGAGDFDVEYIPKEAYTFTVDGDKLKLSDDAFFGHFAGTSTYTIKTLNENELYLECSSAVESGNGWWYRFVPKK</sequence>
<dbReference type="STRING" id="763034.HMPREF9446_00613"/>
<dbReference type="PDB" id="7KV5">
    <property type="method" value="X-ray"/>
    <property type="resolution" value="1.82 A"/>
    <property type="chains" value="AAA=1-290"/>
</dbReference>
<evidence type="ECO:0000256" key="1">
    <source>
        <dbReference type="SAM" id="SignalP"/>
    </source>
</evidence>
<dbReference type="Proteomes" id="UP000003416">
    <property type="component" value="Unassembled WGS sequence"/>
</dbReference>
<dbReference type="InterPro" id="IPR035986">
    <property type="entry name" value="PKD_dom_sf"/>
</dbReference>
<feature type="signal peptide" evidence="1">
    <location>
        <begin position="1"/>
        <end position="17"/>
    </location>
</feature>
<dbReference type="RefSeq" id="WP_009123872.1">
    <property type="nucleotide sequence ID" value="NZ_GL882612.1"/>
</dbReference>
<dbReference type="SUPFAM" id="SSF49299">
    <property type="entry name" value="PKD domain"/>
    <property type="match status" value="1"/>
</dbReference>
<dbReference type="AlphaFoldDB" id="F3PPH3"/>
<dbReference type="PROSITE" id="PS51257">
    <property type="entry name" value="PROKAR_LIPOPROTEIN"/>
    <property type="match status" value="1"/>
</dbReference>